<name>A0A2K1Q251_9GAMM</name>
<accession>A0A2K1Q251</accession>
<proteinExistence type="predicted"/>
<evidence type="ECO:0000313" key="2">
    <source>
        <dbReference type="Proteomes" id="UP000236220"/>
    </source>
</evidence>
<evidence type="ECO:0000313" key="1">
    <source>
        <dbReference type="EMBL" id="PNS09109.1"/>
    </source>
</evidence>
<gene>
    <name evidence="1" type="ORF">Lysil_0738</name>
</gene>
<comment type="caution">
    <text evidence="1">The sequence shown here is derived from an EMBL/GenBank/DDBJ whole genome shotgun (WGS) entry which is preliminary data.</text>
</comment>
<dbReference type="Proteomes" id="UP000236220">
    <property type="component" value="Unassembled WGS sequence"/>
</dbReference>
<keyword evidence="2" id="KW-1185">Reference proteome</keyword>
<dbReference type="EMBL" id="NPZB01000001">
    <property type="protein sequence ID" value="PNS09109.1"/>
    <property type="molecule type" value="Genomic_DNA"/>
</dbReference>
<organism evidence="1 2">
    <name type="scientific">Solilutibacter silvestris</name>
    <dbReference type="NCBI Taxonomy" id="1645665"/>
    <lineage>
        <taxon>Bacteria</taxon>
        <taxon>Pseudomonadati</taxon>
        <taxon>Pseudomonadota</taxon>
        <taxon>Gammaproteobacteria</taxon>
        <taxon>Lysobacterales</taxon>
        <taxon>Lysobacteraceae</taxon>
        <taxon>Solilutibacter</taxon>
    </lineage>
</organism>
<protein>
    <submittedName>
        <fullName evidence="1">Uncharacterized protein</fullName>
    </submittedName>
</protein>
<dbReference type="AlphaFoldDB" id="A0A2K1Q251"/>
<sequence>MSKIVVNGLVEKRSEIAGNIKEVEGQLQVMHESLSHLDATIRLLDPNIALSQIKAKRPYRKNAIFGTGEVSRRVREVLRDAGGTPLSTADIALQILIERGLEQDAAARSRTSMRPCPVFFISWNRSTRSARQVATAMRLCGFGFRRTALFDAAGRGVANSHTGRATVLSPSIWSGCHRTGCASPGGGCPRDTPPRWRTSRCSCC</sequence>
<reference evidence="1 2" key="1">
    <citation type="submission" date="2017-08" db="EMBL/GenBank/DDBJ databases">
        <title>Lysobacter sylvestris genome.</title>
        <authorList>
            <person name="Zhang D.-C."/>
            <person name="Albuquerque L."/>
            <person name="Franca L."/>
            <person name="Froufe H.J.C."/>
            <person name="Barroso C."/>
            <person name="Egas C."/>
            <person name="Da Costa M."/>
            <person name="Margesin R."/>
        </authorList>
    </citation>
    <scope>NUCLEOTIDE SEQUENCE [LARGE SCALE GENOMIC DNA]</scope>
    <source>
        <strain evidence="1 2">AM20-91</strain>
    </source>
</reference>